<evidence type="ECO:0000313" key="1">
    <source>
        <dbReference type="EMBL" id="DAD75396.1"/>
    </source>
</evidence>
<protein>
    <submittedName>
        <fullName evidence="1">Uncharacterized protein</fullName>
    </submittedName>
</protein>
<dbReference type="EMBL" id="BK014781">
    <property type="protein sequence ID" value="DAD75396.1"/>
    <property type="molecule type" value="Genomic_DNA"/>
</dbReference>
<sequence>MSKTIQFTYNDVDYTLEYTRKTLEKMEADGIVLADMNKKPVTILPKLFEYAFYAHHKRIKKTEVEEIFHLFTNKNDMYNKLSEMATDTLNTLFEEDNSKNAISWKASF</sequence>
<dbReference type="InterPro" id="IPR032481">
    <property type="entry name" value="DUF5055"/>
</dbReference>
<name>A0A8S5LZJ4_9CAUD</name>
<organism evidence="1">
    <name type="scientific">Caudovirales sp. ct7oE3</name>
    <dbReference type="NCBI Taxonomy" id="2826768"/>
    <lineage>
        <taxon>Viruses</taxon>
        <taxon>Duplodnaviria</taxon>
        <taxon>Heunggongvirae</taxon>
        <taxon>Uroviricota</taxon>
        <taxon>Caudoviricetes</taxon>
    </lineage>
</organism>
<proteinExistence type="predicted"/>
<accession>A0A8S5LZJ4</accession>
<dbReference type="Pfam" id="PF16478">
    <property type="entry name" value="DUF5055"/>
    <property type="match status" value="1"/>
</dbReference>
<reference evidence="1" key="1">
    <citation type="journal article" date="2021" name="Proc. Natl. Acad. Sci. U.S.A.">
        <title>A Catalog of Tens of Thousands of Viruses from Human Metagenomes Reveals Hidden Associations with Chronic Diseases.</title>
        <authorList>
            <person name="Tisza M.J."/>
            <person name="Buck C.B."/>
        </authorList>
    </citation>
    <scope>NUCLEOTIDE SEQUENCE</scope>
    <source>
        <strain evidence="1">Ct7oE3</strain>
    </source>
</reference>